<dbReference type="KEGG" id="vg:36844507"/>
<sequence length="72" mass="8409">MNTLHNYMPRWIYQDSNAWVTQRRQAIDREAERHALLEESGTSVPQDQQDRLQAAREELAIIVSAIGKQKMD</sequence>
<protein>
    <submittedName>
        <fullName evidence="1">Uncharacterized protein</fullName>
    </submittedName>
</protein>
<accession>A0A2U7UAB0</accession>
<proteinExistence type="predicted"/>
<dbReference type="EMBL" id="MG011689">
    <property type="protein sequence ID" value="AVK75366.1"/>
    <property type="molecule type" value="Genomic_DNA"/>
</dbReference>
<dbReference type="RefSeq" id="YP_009483635.1">
    <property type="nucleotide sequence ID" value="NC_037667.1"/>
</dbReference>
<dbReference type="GeneID" id="36844507"/>
<name>A0A2U7UAB0_9VIRU</name>
<reference evidence="1" key="1">
    <citation type="journal article" date="2018" name="Nat. Commun.">
        <title>Diversity and evolution of the emerging Pandoraviridae family.</title>
        <authorList>
            <person name="Legendre M."/>
            <person name="Fabre E."/>
            <person name="Poirot O."/>
            <person name="Jeudy S."/>
            <person name="Lartigue A."/>
            <person name="Alempic J.M."/>
            <person name="Beucher L."/>
            <person name="Philippe N."/>
            <person name="Bertaux L."/>
            <person name="Christo-Foroux E."/>
            <person name="Labadie K."/>
            <person name="Coute Y."/>
            <person name="Abergel C."/>
            <person name="Claverie J.M."/>
        </authorList>
    </citation>
    <scope>NUCLEOTIDE SEQUENCE [LARGE SCALE GENOMIC DNA]</scope>
    <source>
        <strain evidence="1">Quercus</strain>
    </source>
</reference>
<evidence type="ECO:0000313" key="1">
    <source>
        <dbReference type="EMBL" id="AVK75366.1"/>
    </source>
</evidence>
<gene>
    <name evidence="1" type="ORF">pqer_cds_944</name>
</gene>
<dbReference type="Proteomes" id="UP000248852">
    <property type="component" value="Segment"/>
</dbReference>
<organism evidence="1">
    <name type="scientific">Pandoravirus quercus</name>
    <dbReference type="NCBI Taxonomy" id="2107709"/>
    <lineage>
        <taxon>Viruses</taxon>
        <taxon>Pandoravirus</taxon>
    </lineage>
</organism>